<comment type="similarity">
    <text evidence="4 5">Belongs to the RlpA family.</text>
</comment>
<dbReference type="SUPFAM" id="SSF110997">
    <property type="entry name" value="Sporulation related repeat"/>
    <property type="match status" value="1"/>
</dbReference>
<keyword evidence="1 4" id="KW-0732">Signal</keyword>
<dbReference type="Pfam" id="PF03330">
    <property type="entry name" value="DPBB_1"/>
    <property type="match status" value="1"/>
</dbReference>
<dbReference type="PANTHER" id="PTHR34183">
    <property type="entry name" value="ENDOLYTIC PEPTIDOGLYCAN TRANSGLYCOSYLASE RLPA"/>
    <property type="match status" value="1"/>
</dbReference>
<dbReference type="HAMAP" id="MF_02071">
    <property type="entry name" value="RlpA"/>
    <property type="match status" value="1"/>
</dbReference>
<comment type="function">
    <text evidence="4">Lytic transglycosylase with a strong preference for naked glycan strands that lack stem peptides.</text>
</comment>
<reference evidence="7 8" key="1">
    <citation type="submission" date="2016-10" db="EMBL/GenBank/DDBJ databases">
        <title>Rodentibacter gen. nov. and new species.</title>
        <authorList>
            <person name="Christensen H."/>
        </authorList>
    </citation>
    <scope>NUCLEOTIDE SEQUENCE [LARGE SCALE GENOMIC DNA]</scope>
    <source>
        <strain evidence="7 8">1998236014</strain>
    </source>
</reference>
<gene>
    <name evidence="4" type="primary">rlpA</name>
    <name evidence="7" type="ORF">BKG89_01980</name>
</gene>
<sequence precursor="true">MTTTKTPFFLSALLLISALFSMPLFAESNKQYDIKGAKLSHRPMSGTQSSYTVKGVTYTSHSHQSAKYYNKEGIASYYHQKFNGRRTANGEIYRSSLYTAAHKTLPLNSYALVTNLRNNRKVIVRINDRGPFSQKRIIDLSYAAAKEIGLIQRGIGKVKVEALQVSRNGKISGSGTKTLAKTAQNQAAADRLIIEQGRQNSDNREIYKIKMLNFSSKQQAQQIIRHFSAQSKNIEIVKNGSKYDIYWGPFNNKSSVNNLKSQLQKLGQHHPLIIYTYK</sequence>
<dbReference type="Pfam" id="PF05036">
    <property type="entry name" value="SPOR"/>
    <property type="match status" value="1"/>
</dbReference>
<evidence type="ECO:0000256" key="4">
    <source>
        <dbReference type="HAMAP-Rule" id="MF_02071"/>
    </source>
</evidence>
<dbReference type="EMBL" id="MLAA01000005">
    <property type="protein sequence ID" value="OOF71038.1"/>
    <property type="molecule type" value="Genomic_DNA"/>
</dbReference>
<dbReference type="InterPro" id="IPR036680">
    <property type="entry name" value="SPOR-like_sf"/>
</dbReference>
<dbReference type="CDD" id="cd22268">
    <property type="entry name" value="DPBB_RlpA-like"/>
    <property type="match status" value="1"/>
</dbReference>
<evidence type="ECO:0000313" key="8">
    <source>
        <dbReference type="Proteomes" id="UP000188820"/>
    </source>
</evidence>
<evidence type="ECO:0000256" key="2">
    <source>
        <dbReference type="ARBA" id="ARBA00023239"/>
    </source>
</evidence>
<evidence type="ECO:0000256" key="3">
    <source>
        <dbReference type="ARBA" id="ARBA00023316"/>
    </source>
</evidence>
<dbReference type="EC" id="4.2.2.-" evidence="4"/>
<keyword evidence="3 4" id="KW-0961">Cell wall biogenesis/degradation</keyword>
<evidence type="ECO:0000259" key="6">
    <source>
        <dbReference type="PROSITE" id="PS51724"/>
    </source>
</evidence>
<evidence type="ECO:0000313" key="7">
    <source>
        <dbReference type="EMBL" id="OOF71038.1"/>
    </source>
</evidence>
<dbReference type="NCBIfam" id="TIGR00413">
    <property type="entry name" value="rlpA"/>
    <property type="match status" value="1"/>
</dbReference>
<dbReference type="Proteomes" id="UP000188820">
    <property type="component" value="Unassembled WGS sequence"/>
</dbReference>
<name>A0ABX3KZ33_9PAST</name>
<dbReference type="InterPro" id="IPR012997">
    <property type="entry name" value="RplA"/>
</dbReference>
<accession>A0ABX3KZ33</accession>
<feature type="chain" id="PRO_5044917526" description="Endolytic peptidoglycan transglycosylase RlpA" evidence="4">
    <location>
        <begin position="27"/>
        <end position="278"/>
    </location>
</feature>
<feature type="signal peptide" evidence="4">
    <location>
        <begin position="1"/>
        <end position="26"/>
    </location>
</feature>
<evidence type="ECO:0000256" key="5">
    <source>
        <dbReference type="RuleBase" id="RU003495"/>
    </source>
</evidence>
<dbReference type="SUPFAM" id="SSF50685">
    <property type="entry name" value="Barwin-like endoglucanases"/>
    <property type="match status" value="1"/>
</dbReference>
<evidence type="ECO:0000256" key="1">
    <source>
        <dbReference type="ARBA" id="ARBA00022729"/>
    </source>
</evidence>
<dbReference type="Gene3D" id="3.30.70.1070">
    <property type="entry name" value="Sporulation related repeat"/>
    <property type="match status" value="1"/>
</dbReference>
<dbReference type="InterPro" id="IPR009009">
    <property type="entry name" value="RlpA-like_DPBB"/>
</dbReference>
<keyword evidence="7" id="KW-0449">Lipoprotein</keyword>
<organism evidence="7 8">
    <name type="scientific">Rodentibacter caecimuris</name>
    <dbReference type="NCBI Taxonomy" id="1796644"/>
    <lineage>
        <taxon>Bacteria</taxon>
        <taxon>Pseudomonadati</taxon>
        <taxon>Pseudomonadota</taxon>
        <taxon>Gammaproteobacteria</taxon>
        <taxon>Pasteurellales</taxon>
        <taxon>Pasteurellaceae</taxon>
        <taxon>Rodentibacter</taxon>
    </lineage>
</organism>
<comment type="caution">
    <text evidence="7">The sequence shown here is derived from an EMBL/GenBank/DDBJ whole genome shotgun (WGS) entry which is preliminary data.</text>
</comment>
<dbReference type="PANTHER" id="PTHR34183:SF1">
    <property type="entry name" value="ENDOLYTIC PEPTIDOGLYCAN TRANSGLYCOSYLASE RLPA"/>
    <property type="match status" value="1"/>
</dbReference>
<dbReference type="PROSITE" id="PS51724">
    <property type="entry name" value="SPOR"/>
    <property type="match status" value="1"/>
</dbReference>
<dbReference type="InterPro" id="IPR007730">
    <property type="entry name" value="SPOR-like_dom"/>
</dbReference>
<dbReference type="InterPro" id="IPR034718">
    <property type="entry name" value="RlpA"/>
</dbReference>
<feature type="domain" description="SPOR" evidence="6">
    <location>
        <begin position="201"/>
        <end position="276"/>
    </location>
</feature>
<keyword evidence="8" id="KW-1185">Reference proteome</keyword>
<proteinExistence type="inferred from homology"/>
<dbReference type="InterPro" id="IPR036908">
    <property type="entry name" value="RlpA-like_sf"/>
</dbReference>
<protein>
    <recommendedName>
        <fullName evidence="4">Endolytic peptidoglycan transglycosylase RlpA</fullName>
        <ecNumber evidence="4">4.2.2.-</ecNumber>
    </recommendedName>
</protein>
<dbReference type="Gene3D" id="2.40.40.10">
    <property type="entry name" value="RlpA-like domain"/>
    <property type="match status" value="1"/>
</dbReference>
<keyword evidence="2 4" id="KW-0456">Lyase</keyword>